<gene>
    <name evidence="1" type="ORF">GOCE00092_LOCUS10267</name>
</gene>
<accession>A0A7S1Y5J9</accession>
<sequence>MILVMRRRLTSLEALRSLPLVKISMQHAAEASTTTRSKSFIANLASVRTAARLEQRSPPTLTVSIAWLAVPQSKRIGSELSSAGGGDHSGAKDSAFEHRGSQFANPPLYLSIWRLDSNVFGLTGTNVVCQPQQCVKYSTSDPTTPDFE</sequence>
<reference evidence="1" key="1">
    <citation type="submission" date="2021-01" db="EMBL/GenBank/DDBJ databases">
        <authorList>
            <person name="Corre E."/>
            <person name="Pelletier E."/>
            <person name="Niang G."/>
            <person name="Scheremetjew M."/>
            <person name="Finn R."/>
            <person name="Kale V."/>
            <person name="Holt S."/>
            <person name="Cochrane G."/>
            <person name="Meng A."/>
            <person name="Brown T."/>
            <person name="Cohen L."/>
        </authorList>
    </citation>
    <scope>NUCLEOTIDE SEQUENCE</scope>
    <source>
        <strain evidence="1">CCMP 410</strain>
    </source>
</reference>
<organism evidence="1">
    <name type="scientific">Grammatophora oceanica</name>
    <dbReference type="NCBI Taxonomy" id="210454"/>
    <lineage>
        <taxon>Eukaryota</taxon>
        <taxon>Sar</taxon>
        <taxon>Stramenopiles</taxon>
        <taxon>Ochrophyta</taxon>
        <taxon>Bacillariophyta</taxon>
        <taxon>Fragilariophyceae</taxon>
        <taxon>Fragilariophycidae</taxon>
        <taxon>Rhabdonematales</taxon>
        <taxon>Grammatophoraceae</taxon>
        <taxon>Grammatophora</taxon>
    </lineage>
</organism>
<evidence type="ECO:0000313" key="1">
    <source>
        <dbReference type="EMBL" id="CAD9281357.1"/>
    </source>
</evidence>
<protein>
    <submittedName>
        <fullName evidence="1">Uncharacterized protein</fullName>
    </submittedName>
</protein>
<proteinExistence type="predicted"/>
<dbReference type="AlphaFoldDB" id="A0A7S1Y5J9"/>
<dbReference type="EMBL" id="HBGK01020186">
    <property type="protein sequence ID" value="CAD9281357.1"/>
    <property type="molecule type" value="Transcribed_RNA"/>
</dbReference>
<name>A0A7S1Y5J9_9STRA</name>